<dbReference type="PROSITE" id="PS50222">
    <property type="entry name" value="EF_HAND_2"/>
    <property type="match status" value="2"/>
</dbReference>
<dbReference type="GO" id="GO:0016460">
    <property type="term" value="C:myosin II complex"/>
    <property type="evidence" value="ECO:0007669"/>
    <property type="project" value="TreeGrafter"/>
</dbReference>
<evidence type="ECO:0000313" key="6">
    <source>
        <dbReference type="Proteomes" id="UP000327044"/>
    </source>
</evidence>
<evidence type="ECO:0000256" key="1">
    <source>
        <dbReference type="ARBA" id="ARBA00022737"/>
    </source>
</evidence>
<keyword evidence="2" id="KW-0106">Calcium</keyword>
<dbReference type="InterPro" id="IPR050230">
    <property type="entry name" value="CALM/Myosin/TropC-like"/>
</dbReference>
<evidence type="ECO:0000313" key="5">
    <source>
        <dbReference type="EMBL" id="KAB0795891.1"/>
    </source>
</evidence>
<dbReference type="GO" id="GO:0005509">
    <property type="term" value="F:calcium ion binding"/>
    <property type="evidence" value="ECO:0007669"/>
    <property type="project" value="InterPro"/>
</dbReference>
<dbReference type="Gene3D" id="1.10.238.10">
    <property type="entry name" value="EF-hand"/>
    <property type="match status" value="2"/>
</dbReference>
<feature type="domain" description="EF-hand" evidence="3">
    <location>
        <begin position="117"/>
        <end position="149"/>
    </location>
</feature>
<dbReference type="CDD" id="cd00051">
    <property type="entry name" value="EFh"/>
    <property type="match status" value="1"/>
</dbReference>
<sequence>MEENLSTQQVTLWHDAFNNFDYNSTGSIECCDLPNLIKAVGQSYDEEDLAEYTREFGVCLSFAEFLIIIRKIIKDREEEKINKKELKDAFKCYDKDGNGHIRASDFREILRNLDGSQTEEELDDLIAEFDSDRSGTIDLEEFLNAMAKK</sequence>
<name>A0A5N4ABA2_PHOPY</name>
<proteinExistence type="predicted"/>
<evidence type="ECO:0000259" key="3">
    <source>
        <dbReference type="PROSITE" id="PS50222"/>
    </source>
</evidence>
<dbReference type="InterPro" id="IPR018247">
    <property type="entry name" value="EF_Hand_1_Ca_BS"/>
</dbReference>
<dbReference type="InterPro" id="IPR011992">
    <property type="entry name" value="EF-hand-dom_pair"/>
</dbReference>
<dbReference type="EMBL" id="VVIM01000007">
    <property type="protein sequence ID" value="KAB0795891.1"/>
    <property type="molecule type" value="Genomic_DNA"/>
</dbReference>
<dbReference type="FunFam" id="1.10.238.10:FF:000001">
    <property type="entry name" value="Calmodulin 1"/>
    <property type="match status" value="1"/>
</dbReference>
<dbReference type="PROSITE" id="PS00018">
    <property type="entry name" value="EF_HAND_1"/>
    <property type="match status" value="2"/>
</dbReference>
<dbReference type="EMBL" id="VVIM01000008">
    <property type="protein sequence ID" value="KAB0794605.1"/>
    <property type="molecule type" value="Genomic_DNA"/>
</dbReference>
<dbReference type="PANTHER" id="PTHR23048">
    <property type="entry name" value="MYOSIN LIGHT CHAIN 1, 3"/>
    <property type="match status" value="1"/>
</dbReference>
<comment type="caution">
    <text evidence="4">The sequence shown here is derived from an EMBL/GenBank/DDBJ whole genome shotgun (WGS) entry which is preliminary data.</text>
</comment>
<dbReference type="SUPFAM" id="SSF47473">
    <property type="entry name" value="EF-hand"/>
    <property type="match status" value="1"/>
</dbReference>
<evidence type="ECO:0000256" key="2">
    <source>
        <dbReference type="ARBA" id="ARBA00022837"/>
    </source>
</evidence>
<dbReference type="InParanoid" id="A0A5N4ABA2"/>
<protein>
    <recommendedName>
        <fullName evidence="3">EF-hand domain-containing protein</fullName>
    </recommendedName>
</protein>
<accession>A0A5N4ABA2</accession>
<keyword evidence="1" id="KW-0677">Repeat</keyword>
<keyword evidence="6" id="KW-1185">Reference proteome</keyword>
<gene>
    <name evidence="5" type="ORF">PPYR_09952</name>
    <name evidence="4" type="ORF">PPYR_11444</name>
</gene>
<reference evidence="4" key="2">
    <citation type="submission" date="2019-08" db="EMBL/GenBank/DDBJ databases">
        <authorList>
            <consortium name="Photinus pyralis genome working group"/>
            <person name="Fallon T.R."/>
            <person name="Sander Lower S.E."/>
            <person name="Weng J.-K."/>
        </authorList>
    </citation>
    <scope>NUCLEOTIDE SEQUENCE</scope>
    <source>
        <strain evidence="4">1611_PpyrPB1</strain>
        <tissue evidence="4">Whole body</tissue>
    </source>
</reference>
<feature type="domain" description="EF-hand" evidence="3">
    <location>
        <begin position="81"/>
        <end position="116"/>
    </location>
</feature>
<organism evidence="4 6">
    <name type="scientific">Photinus pyralis</name>
    <name type="common">Common eastern firefly</name>
    <name type="synonym">Lampyris pyralis</name>
    <dbReference type="NCBI Taxonomy" id="7054"/>
    <lineage>
        <taxon>Eukaryota</taxon>
        <taxon>Metazoa</taxon>
        <taxon>Ecdysozoa</taxon>
        <taxon>Arthropoda</taxon>
        <taxon>Hexapoda</taxon>
        <taxon>Insecta</taxon>
        <taxon>Pterygota</taxon>
        <taxon>Neoptera</taxon>
        <taxon>Endopterygota</taxon>
        <taxon>Coleoptera</taxon>
        <taxon>Polyphaga</taxon>
        <taxon>Elateriformia</taxon>
        <taxon>Elateroidea</taxon>
        <taxon>Lampyridae</taxon>
        <taxon>Lampyrinae</taxon>
        <taxon>Photinus</taxon>
    </lineage>
</organism>
<dbReference type="PANTHER" id="PTHR23048:SF0">
    <property type="entry name" value="CALMODULIN LIKE 3"/>
    <property type="match status" value="1"/>
</dbReference>
<dbReference type="InterPro" id="IPR002048">
    <property type="entry name" value="EF_hand_dom"/>
</dbReference>
<dbReference type="OrthoDB" id="26525at2759"/>
<dbReference type="SMART" id="SM00054">
    <property type="entry name" value="EFh"/>
    <property type="match status" value="3"/>
</dbReference>
<reference evidence="4 6" key="1">
    <citation type="journal article" date="2018" name="Elife">
        <title>Firefly genomes illuminate parallel origins of bioluminescence in beetles.</title>
        <authorList>
            <person name="Fallon T.R."/>
            <person name="Lower S.E."/>
            <person name="Chang C.H."/>
            <person name="Bessho-Uehara M."/>
            <person name="Martin G.J."/>
            <person name="Bewick A.J."/>
            <person name="Behringer M."/>
            <person name="Debat H.J."/>
            <person name="Wong I."/>
            <person name="Day J.C."/>
            <person name="Suvorov A."/>
            <person name="Silva C.J."/>
            <person name="Stanger-Hall K.F."/>
            <person name="Hall D.W."/>
            <person name="Schmitz R.J."/>
            <person name="Nelson D.R."/>
            <person name="Lewis S.M."/>
            <person name="Shigenobu S."/>
            <person name="Bybee S.M."/>
            <person name="Larracuente A.M."/>
            <person name="Oba Y."/>
            <person name="Weng J.K."/>
        </authorList>
    </citation>
    <scope>NUCLEOTIDE SEQUENCE [LARGE SCALE GENOMIC DNA]</scope>
    <source>
        <strain evidence="4">1611_PpyrPB1</strain>
        <tissue evidence="4">Whole body</tissue>
    </source>
</reference>
<dbReference type="Proteomes" id="UP000327044">
    <property type="component" value="Unassembled WGS sequence"/>
</dbReference>
<evidence type="ECO:0000313" key="4">
    <source>
        <dbReference type="EMBL" id="KAB0794605.1"/>
    </source>
</evidence>
<dbReference type="Pfam" id="PF13499">
    <property type="entry name" value="EF-hand_7"/>
    <property type="match status" value="1"/>
</dbReference>
<dbReference type="AlphaFoldDB" id="A0A5N4ABA2"/>